<dbReference type="GO" id="GO:0005576">
    <property type="term" value="C:extracellular region"/>
    <property type="evidence" value="ECO:0007669"/>
    <property type="project" value="UniProtKB-SubCell"/>
</dbReference>
<keyword evidence="5" id="KW-0964">Secreted</keyword>
<evidence type="ECO:0000313" key="11">
    <source>
        <dbReference type="Proteomes" id="UP000281128"/>
    </source>
</evidence>
<dbReference type="EMBL" id="RAPE01000005">
    <property type="protein sequence ID" value="RKF13026.1"/>
    <property type="molecule type" value="Genomic_DNA"/>
</dbReference>
<dbReference type="SUPFAM" id="SSF64518">
    <property type="entry name" value="Phase 1 flagellin"/>
    <property type="match status" value="1"/>
</dbReference>
<evidence type="ECO:0000256" key="3">
    <source>
        <dbReference type="ARBA" id="ARBA00009677"/>
    </source>
</evidence>
<dbReference type="PANTHER" id="PTHR30033">
    <property type="entry name" value="FLAGELLAR HOOK-ASSOCIATED PROTEIN 1"/>
    <property type="match status" value="1"/>
</dbReference>
<dbReference type="InterPro" id="IPR002371">
    <property type="entry name" value="FlgK"/>
</dbReference>
<dbReference type="Pfam" id="PF22638">
    <property type="entry name" value="FlgK_D1"/>
    <property type="match status" value="1"/>
</dbReference>
<evidence type="ECO:0000313" key="10">
    <source>
        <dbReference type="EMBL" id="RKF13026.1"/>
    </source>
</evidence>
<dbReference type="Proteomes" id="UP000281128">
    <property type="component" value="Unassembled WGS sequence"/>
</dbReference>
<feature type="domain" description="Flagellar basal body rod protein N-terminal" evidence="7">
    <location>
        <begin position="8"/>
        <end position="36"/>
    </location>
</feature>
<organism evidence="10 11">
    <name type="scientific">Roseovarius spongiae</name>
    <dbReference type="NCBI Taxonomy" id="2320272"/>
    <lineage>
        <taxon>Bacteria</taxon>
        <taxon>Pseudomonadati</taxon>
        <taxon>Pseudomonadota</taxon>
        <taxon>Alphaproteobacteria</taxon>
        <taxon>Rhodobacterales</taxon>
        <taxon>Roseobacteraceae</taxon>
        <taxon>Roseovarius</taxon>
    </lineage>
</organism>
<protein>
    <recommendedName>
        <fullName evidence="4">Flagellar hook-associated protein 1</fullName>
    </recommendedName>
</protein>
<dbReference type="GO" id="GO:0005198">
    <property type="term" value="F:structural molecule activity"/>
    <property type="evidence" value="ECO:0007669"/>
    <property type="project" value="InterPro"/>
</dbReference>
<keyword evidence="11" id="KW-1185">Reference proteome</keyword>
<dbReference type="GO" id="GO:0044780">
    <property type="term" value="P:bacterial-type flagellum assembly"/>
    <property type="evidence" value="ECO:0007669"/>
    <property type="project" value="InterPro"/>
</dbReference>
<dbReference type="GO" id="GO:0009424">
    <property type="term" value="C:bacterial-type flagellum hook"/>
    <property type="evidence" value="ECO:0007669"/>
    <property type="project" value="InterPro"/>
</dbReference>
<dbReference type="OrthoDB" id="7181295at2"/>
<dbReference type="InterPro" id="IPR019776">
    <property type="entry name" value="Flagellar_basal_body_rod_CS"/>
</dbReference>
<dbReference type="GO" id="GO:0009425">
    <property type="term" value="C:bacterial-type flagellum basal body"/>
    <property type="evidence" value="ECO:0007669"/>
    <property type="project" value="UniProtKB-SubCell"/>
</dbReference>
<dbReference type="InterPro" id="IPR001444">
    <property type="entry name" value="Flag_bb_rod_N"/>
</dbReference>
<comment type="caution">
    <text evidence="10">The sequence shown here is derived from an EMBL/GenBank/DDBJ whole genome shotgun (WGS) entry which is preliminary data.</text>
</comment>
<reference evidence="10 11" key="1">
    <citation type="submission" date="2018-09" db="EMBL/GenBank/DDBJ databases">
        <title>Roseovarius spongiae sp. nov., isolated from a marine sponge.</title>
        <authorList>
            <person name="Zhuang L."/>
            <person name="Luo L."/>
        </authorList>
    </citation>
    <scope>NUCLEOTIDE SEQUENCE [LARGE SCALE GENOMIC DNA]</scope>
    <source>
        <strain evidence="10 11">HN-E21</strain>
    </source>
</reference>
<dbReference type="PANTHER" id="PTHR30033:SF1">
    <property type="entry name" value="FLAGELLAR HOOK-ASSOCIATED PROTEIN 1"/>
    <property type="match status" value="1"/>
</dbReference>
<dbReference type="AlphaFoldDB" id="A0A3A8B246"/>
<keyword evidence="10" id="KW-0969">Cilium</keyword>
<evidence type="ECO:0000256" key="2">
    <source>
        <dbReference type="ARBA" id="ARBA00004613"/>
    </source>
</evidence>
<sequence length="484" mass="50021">MSISSALSNALSGLTANARAVNVVSSNLANLDTEGYARRDIELAANSHGASGGVQVVGVTRHVDAGLLGDRRMADGSLAHAQTRAGFIESVQNAIGTPDEPGSLSARLAALEVSLVTAAARPDAQDRLEAAAQRAGELTGALRSASNHIQSSRQDAEAGIESAVQMLNTSFEQVQDLNRRISDARGRGLGSSGLEDQRQVVIDRIAEFIPVREVPRNRGTVALMTPGGALLVDSTAATLEFTRANVIAPHLTLDGGLLSGLVIDGQTVPPSGPRSPVAGGKLAALFELRDDLAPDAQAQIDAIARDVIERFQSPSVDATLGAGDPGLFTDGGAAFAPVNETGIAGRVTLNALVDPAQGGDAWRLRDGLNAAAPGPAGNSRQLHALSDALSARGALASGGLGGGAGDASHHVAKLTSHFGQLQVTEDRARSHSAALASETQERLLETGVDSDAETQRLLLIEQAYAANARMIRTLDEMMQTLLRI</sequence>
<gene>
    <name evidence="10" type="primary">flgK</name>
    <name evidence="10" type="ORF">D6850_16120</name>
</gene>
<dbReference type="InterPro" id="IPR053927">
    <property type="entry name" value="FlgK_helical"/>
</dbReference>
<name>A0A3A8B246_9RHOB</name>
<evidence type="ECO:0000259" key="9">
    <source>
        <dbReference type="Pfam" id="PF22638"/>
    </source>
</evidence>
<evidence type="ECO:0000259" key="8">
    <source>
        <dbReference type="Pfam" id="PF06429"/>
    </source>
</evidence>
<evidence type="ECO:0000256" key="5">
    <source>
        <dbReference type="ARBA" id="ARBA00022525"/>
    </source>
</evidence>
<keyword evidence="10" id="KW-0282">Flagellum</keyword>
<dbReference type="NCBIfam" id="TIGR02492">
    <property type="entry name" value="flgK_ends"/>
    <property type="match status" value="1"/>
</dbReference>
<comment type="similarity">
    <text evidence="3">Belongs to the flagella basal body rod proteins family.</text>
</comment>
<evidence type="ECO:0000256" key="4">
    <source>
        <dbReference type="ARBA" id="ARBA00016244"/>
    </source>
</evidence>
<dbReference type="Pfam" id="PF00460">
    <property type="entry name" value="Flg_bb_rod"/>
    <property type="match status" value="1"/>
</dbReference>
<accession>A0A3A8B246</accession>
<evidence type="ECO:0000259" key="7">
    <source>
        <dbReference type="Pfam" id="PF00460"/>
    </source>
</evidence>
<feature type="domain" description="Flagellar basal-body/hook protein C-terminal" evidence="8">
    <location>
        <begin position="440"/>
        <end position="484"/>
    </location>
</feature>
<dbReference type="RefSeq" id="WP_121168639.1">
    <property type="nucleotide sequence ID" value="NZ_RAPE01000005.1"/>
</dbReference>
<dbReference type="Pfam" id="PF06429">
    <property type="entry name" value="Flg_bbr_C"/>
    <property type="match status" value="1"/>
</dbReference>
<feature type="domain" description="Flagellar hook-associated protein FlgK helical" evidence="9">
    <location>
        <begin position="91"/>
        <end position="311"/>
    </location>
</feature>
<dbReference type="PROSITE" id="PS00588">
    <property type="entry name" value="FLAGELLA_BB_ROD"/>
    <property type="match status" value="1"/>
</dbReference>
<comment type="subcellular location">
    <subcellularLocation>
        <location evidence="1">Bacterial flagellum basal body</location>
    </subcellularLocation>
    <subcellularLocation>
        <location evidence="2">Secreted</location>
    </subcellularLocation>
</comment>
<evidence type="ECO:0000256" key="1">
    <source>
        <dbReference type="ARBA" id="ARBA00004117"/>
    </source>
</evidence>
<dbReference type="InterPro" id="IPR010930">
    <property type="entry name" value="Flg_bb/hook_C_dom"/>
</dbReference>
<proteinExistence type="inferred from homology"/>
<keyword evidence="6" id="KW-0975">Bacterial flagellum</keyword>
<evidence type="ECO:0000256" key="6">
    <source>
        <dbReference type="ARBA" id="ARBA00023143"/>
    </source>
</evidence>
<keyword evidence="10" id="KW-0966">Cell projection</keyword>